<evidence type="ECO:0000256" key="8">
    <source>
        <dbReference type="PROSITE-ProRule" id="PRU01360"/>
    </source>
</evidence>
<evidence type="ECO:0000259" key="10">
    <source>
        <dbReference type="Pfam" id="PF00593"/>
    </source>
</evidence>
<evidence type="ECO:0000256" key="9">
    <source>
        <dbReference type="RuleBase" id="RU003357"/>
    </source>
</evidence>
<dbReference type="RefSeq" id="WP_128756197.1">
    <property type="nucleotide sequence ID" value="NZ_QOVM01000001.1"/>
</dbReference>
<keyword evidence="13" id="KW-1185">Reference proteome</keyword>
<evidence type="ECO:0000256" key="5">
    <source>
        <dbReference type="ARBA" id="ARBA00023077"/>
    </source>
</evidence>
<dbReference type="PANTHER" id="PTHR30069">
    <property type="entry name" value="TONB-DEPENDENT OUTER MEMBRANE RECEPTOR"/>
    <property type="match status" value="1"/>
</dbReference>
<sequence>MAAKYIITLLILNIFNICLGQNELTVSGNISANDQELPFATVSVENHNTGTAADSNGAYKINLPNEPVTLIIQAVGFKTLRKKIIPANYSSTALNFVLIEDLLGLEEIVVSATRNRISKKKAAVIVNVLSSKLFKATQSISLADGLNYQPGVRVETNCQNCGFTQVRLNGLGGQYTQVLLNSRPVFSALNGVYGLEQIPVSIIDRVEVVRSGGSALFGSSAIAGTINIITKEPVNSSWEITSNIGLIAGKTPDRSLNLNTSLVSEDLSSGVTLYGIYRNRDSFDANEDGFSEITKLTNNSLGAKAFYRPNNTSKIGLDFTAIREYRRGGDQLNLAPQFTDITEELDHNTIFAGVDYDLFNDDHTNNLTTYASIQHTDRDSYYGGLGGGRTRADSIAANNAFGKTTDLAFVSGLKFTHTFKNEDVLTSGIEYQLNETEDAIAGYTRIVDQKVNNYGLYSQYEWKPLANFTALLGARLDHINVDGFYQIENITRNANVSQTVISPRLTLLYNFTDNLQFRGGYARGFRAPQAFNEDLHISSVGGEQRFVILSNDLESEFSNAFTGSLNFTKVFNKVQTSLLIEGFYTTLENPFTLVSTGASLPNGSILEESRNGSGAYVAGTNIEFHLSPSKALLFQAGITYQKSIYNEDQILFEADGRNALEADVSTNEFLRSPNVYGFFNTNWTVSEAVNLDLTGSFTGSMLTPHVISDSGFLTLDKTRSFMDISTKATYHFDLAENLHIELSGGVQNIFNNYQKDFDQGPLRDSNYIYGPNRPRTLYFGIRFGDF</sequence>
<evidence type="ECO:0000313" key="13">
    <source>
        <dbReference type="Proteomes" id="UP000289238"/>
    </source>
</evidence>
<evidence type="ECO:0000256" key="1">
    <source>
        <dbReference type="ARBA" id="ARBA00004571"/>
    </source>
</evidence>
<protein>
    <submittedName>
        <fullName evidence="12">Outer membrane receptor for ferrienterochelin and colicins</fullName>
    </submittedName>
</protein>
<dbReference type="GO" id="GO:0009279">
    <property type="term" value="C:cell outer membrane"/>
    <property type="evidence" value="ECO:0007669"/>
    <property type="project" value="UniProtKB-SubCell"/>
</dbReference>
<evidence type="ECO:0000256" key="2">
    <source>
        <dbReference type="ARBA" id="ARBA00022448"/>
    </source>
</evidence>
<evidence type="ECO:0000256" key="3">
    <source>
        <dbReference type="ARBA" id="ARBA00022452"/>
    </source>
</evidence>
<keyword evidence="6 8" id="KW-0472">Membrane</keyword>
<dbReference type="Pfam" id="PF00593">
    <property type="entry name" value="TonB_dep_Rec_b-barrel"/>
    <property type="match status" value="1"/>
</dbReference>
<dbReference type="Proteomes" id="UP000289238">
    <property type="component" value="Unassembled WGS sequence"/>
</dbReference>
<evidence type="ECO:0000313" key="12">
    <source>
        <dbReference type="EMBL" id="RXG24458.1"/>
    </source>
</evidence>
<keyword evidence="12" id="KW-0675">Receptor</keyword>
<dbReference type="Pfam" id="PF07715">
    <property type="entry name" value="Plug"/>
    <property type="match status" value="1"/>
</dbReference>
<dbReference type="PROSITE" id="PS52016">
    <property type="entry name" value="TONB_DEPENDENT_REC_3"/>
    <property type="match status" value="1"/>
</dbReference>
<dbReference type="InterPro" id="IPR000531">
    <property type="entry name" value="Beta-barrel_TonB"/>
</dbReference>
<reference evidence="12 13" key="1">
    <citation type="submission" date="2018-07" db="EMBL/GenBank/DDBJ databases">
        <title>Leeuwenhoekiella genomics.</title>
        <authorList>
            <person name="Tahon G."/>
            <person name="Willems A."/>
        </authorList>
    </citation>
    <scope>NUCLEOTIDE SEQUENCE [LARGE SCALE GENOMIC DNA]</scope>
    <source>
        <strain evidence="12 13">LMG 22550</strain>
    </source>
</reference>
<evidence type="ECO:0000256" key="6">
    <source>
        <dbReference type="ARBA" id="ARBA00023136"/>
    </source>
</evidence>
<dbReference type="Gene3D" id="2.170.130.10">
    <property type="entry name" value="TonB-dependent receptor, plug domain"/>
    <property type="match status" value="1"/>
</dbReference>
<dbReference type="AlphaFoldDB" id="A0A4Q0PD66"/>
<dbReference type="InterPro" id="IPR039426">
    <property type="entry name" value="TonB-dep_rcpt-like"/>
</dbReference>
<dbReference type="Gene3D" id="2.60.40.1120">
    <property type="entry name" value="Carboxypeptidase-like, regulatory domain"/>
    <property type="match status" value="1"/>
</dbReference>
<feature type="domain" description="TonB-dependent receptor plug" evidence="11">
    <location>
        <begin position="119"/>
        <end position="225"/>
    </location>
</feature>
<feature type="domain" description="TonB-dependent receptor-like beta-barrel" evidence="10">
    <location>
        <begin position="303"/>
        <end position="749"/>
    </location>
</feature>
<gene>
    <name evidence="12" type="ORF">DSM00_246</name>
</gene>
<keyword evidence="7 8" id="KW-0998">Cell outer membrane</keyword>
<dbReference type="PANTHER" id="PTHR30069:SF57">
    <property type="entry name" value="TONB-DEPENDENT RECEPTOR"/>
    <property type="match status" value="1"/>
</dbReference>
<comment type="similarity">
    <text evidence="8 9">Belongs to the TonB-dependent receptor family.</text>
</comment>
<keyword evidence="2 8" id="KW-0813">Transport</keyword>
<accession>A0A4Q0PD66</accession>
<name>A0A4Q0PD66_9FLAO</name>
<dbReference type="InterPro" id="IPR037066">
    <property type="entry name" value="Plug_dom_sf"/>
</dbReference>
<comment type="subcellular location">
    <subcellularLocation>
        <location evidence="1 8">Cell outer membrane</location>
        <topology evidence="1 8">Multi-pass membrane protein</topology>
    </subcellularLocation>
</comment>
<dbReference type="InterPro" id="IPR036942">
    <property type="entry name" value="Beta-barrel_TonB_sf"/>
</dbReference>
<keyword evidence="3 8" id="KW-1134">Transmembrane beta strand</keyword>
<dbReference type="Pfam" id="PF13715">
    <property type="entry name" value="CarbopepD_reg_2"/>
    <property type="match status" value="1"/>
</dbReference>
<evidence type="ECO:0000259" key="11">
    <source>
        <dbReference type="Pfam" id="PF07715"/>
    </source>
</evidence>
<proteinExistence type="inferred from homology"/>
<dbReference type="InterPro" id="IPR008969">
    <property type="entry name" value="CarboxyPept-like_regulatory"/>
</dbReference>
<dbReference type="InterPro" id="IPR012910">
    <property type="entry name" value="Plug_dom"/>
</dbReference>
<dbReference type="OrthoDB" id="9760333at2"/>
<evidence type="ECO:0000256" key="7">
    <source>
        <dbReference type="ARBA" id="ARBA00023237"/>
    </source>
</evidence>
<keyword evidence="4 8" id="KW-0812">Transmembrane</keyword>
<evidence type="ECO:0000256" key="4">
    <source>
        <dbReference type="ARBA" id="ARBA00022692"/>
    </source>
</evidence>
<dbReference type="Gene3D" id="2.40.170.20">
    <property type="entry name" value="TonB-dependent receptor, beta-barrel domain"/>
    <property type="match status" value="1"/>
</dbReference>
<dbReference type="GO" id="GO:0015344">
    <property type="term" value="F:siderophore uptake transmembrane transporter activity"/>
    <property type="evidence" value="ECO:0007669"/>
    <property type="project" value="TreeGrafter"/>
</dbReference>
<dbReference type="SUPFAM" id="SSF49464">
    <property type="entry name" value="Carboxypeptidase regulatory domain-like"/>
    <property type="match status" value="1"/>
</dbReference>
<comment type="caution">
    <text evidence="12">The sequence shown here is derived from an EMBL/GenBank/DDBJ whole genome shotgun (WGS) entry which is preliminary data.</text>
</comment>
<organism evidence="12 13">
    <name type="scientific">Leeuwenhoekiella aequorea</name>
    <dbReference type="NCBI Taxonomy" id="283736"/>
    <lineage>
        <taxon>Bacteria</taxon>
        <taxon>Pseudomonadati</taxon>
        <taxon>Bacteroidota</taxon>
        <taxon>Flavobacteriia</taxon>
        <taxon>Flavobacteriales</taxon>
        <taxon>Flavobacteriaceae</taxon>
        <taxon>Leeuwenhoekiella</taxon>
    </lineage>
</organism>
<dbReference type="EMBL" id="QOVM01000001">
    <property type="protein sequence ID" value="RXG24458.1"/>
    <property type="molecule type" value="Genomic_DNA"/>
</dbReference>
<dbReference type="GO" id="GO:0044718">
    <property type="term" value="P:siderophore transmembrane transport"/>
    <property type="evidence" value="ECO:0007669"/>
    <property type="project" value="TreeGrafter"/>
</dbReference>
<dbReference type="SUPFAM" id="SSF56935">
    <property type="entry name" value="Porins"/>
    <property type="match status" value="1"/>
</dbReference>
<keyword evidence="5 9" id="KW-0798">TonB box</keyword>